<keyword evidence="10" id="KW-0762">Sugar transport</keyword>
<evidence type="ECO:0000256" key="2">
    <source>
        <dbReference type="ARBA" id="ARBA00010992"/>
    </source>
</evidence>
<dbReference type="CDD" id="cd17356">
    <property type="entry name" value="MFS_HXT"/>
    <property type="match status" value="1"/>
</dbReference>
<dbReference type="FunFam" id="1.20.1250.20:FF:000026">
    <property type="entry name" value="MFS quinate transporter QutD"/>
    <property type="match status" value="1"/>
</dbReference>
<feature type="transmembrane region" description="Helical" evidence="8">
    <location>
        <begin position="296"/>
        <end position="319"/>
    </location>
</feature>
<evidence type="ECO:0000259" key="9">
    <source>
        <dbReference type="PROSITE" id="PS50850"/>
    </source>
</evidence>
<keyword evidence="6 8" id="KW-0472">Membrane</keyword>
<evidence type="ECO:0000256" key="5">
    <source>
        <dbReference type="ARBA" id="ARBA00022989"/>
    </source>
</evidence>
<comment type="caution">
    <text evidence="10">The sequence shown here is derived from an EMBL/GenBank/DDBJ whole genome shotgun (WGS) entry which is preliminary data.</text>
</comment>
<keyword evidence="3 7" id="KW-0813">Transport</keyword>
<keyword evidence="5 8" id="KW-1133">Transmembrane helix</keyword>
<feature type="transmembrane region" description="Helical" evidence="8">
    <location>
        <begin position="376"/>
        <end position="397"/>
    </location>
</feature>
<dbReference type="GO" id="GO:0005351">
    <property type="term" value="F:carbohydrate:proton symporter activity"/>
    <property type="evidence" value="ECO:0007669"/>
    <property type="project" value="TreeGrafter"/>
</dbReference>
<feature type="transmembrane region" description="Helical" evidence="8">
    <location>
        <begin position="56"/>
        <end position="73"/>
    </location>
</feature>
<organism evidence="10 11">
    <name type="scientific">Byssochlamys spectabilis (strain No. 5 / NBRC 109023)</name>
    <name type="common">Paecilomyces variotii</name>
    <dbReference type="NCBI Taxonomy" id="1356009"/>
    <lineage>
        <taxon>Eukaryota</taxon>
        <taxon>Fungi</taxon>
        <taxon>Dikarya</taxon>
        <taxon>Ascomycota</taxon>
        <taxon>Pezizomycotina</taxon>
        <taxon>Eurotiomycetes</taxon>
        <taxon>Eurotiomycetidae</taxon>
        <taxon>Eurotiales</taxon>
        <taxon>Thermoascaceae</taxon>
        <taxon>Paecilomyces</taxon>
    </lineage>
</organism>
<evidence type="ECO:0000256" key="4">
    <source>
        <dbReference type="ARBA" id="ARBA00022692"/>
    </source>
</evidence>
<evidence type="ECO:0000256" key="7">
    <source>
        <dbReference type="RuleBase" id="RU003346"/>
    </source>
</evidence>
<evidence type="ECO:0000313" key="10">
    <source>
        <dbReference type="EMBL" id="GAD97990.1"/>
    </source>
</evidence>
<protein>
    <submittedName>
        <fullName evidence="10">Sugar transporter</fullName>
    </submittedName>
</protein>
<dbReference type="InterPro" id="IPR005828">
    <property type="entry name" value="MFS_sugar_transport-like"/>
</dbReference>
<evidence type="ECO:0000256" key="3">
    <source>
        <dbReference type="ARBA" id="ARBA00022448"/>
    </source>
</evidence>
<comment type="subcellular location">
    <subcellularLocation>
        <location evidence="1">Membrane</location>
        <topology evidence="1">Multi-pass membrane protein</topology>
    </subcellularLocation>
</comment>
<dbReference type="InterPro" id="IPR005829">
    <property type="entry name" value="Sugar_transporter_CS"/>
</dbReference>
<gene>
    <name evidence="10" type="ORF">PVAR5_6678</name>
</gene>
<dbReference type="PROSITE" id="PS00216">
    <property type="entry name" value="SUGAR_TRANSPORT_1"/>
    <property type="match status" value="1"/>
</dbReference>
<dbReference type="PANTHER" id="PTHR48022">
    <property type="entry name" value="PLASTIDIC GLUCOSE TRANSPORTER 4"/>
    <property type="match status" value="1"/>
</dbReference>
<feature type="transmembrane region" description="Helical" evidence="8">
    <location>
        <begin position="409"/>
        <end position="429"/>
    </location>
</feature>
<feature type="transmembrane region" description="Helical" evidence="8">
    <location>
        <begin position="113"/>
        <end position="131"/>
    </location>
</feature>
<dbReference type="Proteomes" id="UP000018001">
    <property type="component" value="Unassembled WGS sequence"/>
</dbReference>
<dbReference type="PRINTS" id="PR00171">
    <property type="entry name" value="SUGRTRNSPORT"/>
</dbReference>
<dbReference type="PROSITE" id="PS00217">
    <property type="entry name" value="SUGAR_TRANSPORT_2"/>
    <property type="match status" value="1"/>
</dbReference>
<comment type="similarity">
    <text evidence="2 7">Belongs to the major facilitator superfamily. Sugar transporter (TC 2.A.1.1) family.</text>
</comment>
<dbReference type="HOGENOM" id="CLU_001265_30_12_1"/>
<dbReference type="InterPro" id="IPR036259">
    <property type="entry name" value="MFS_trans_sf"/>
</dbReference>
<dbReference type="InterPro" id="IPR003663">
    <property type="entry name" value="Sugar/inositol_transpt"/>
</dbReference>
<dbReference type="InterPro" id="IPR020846">
    <property type="entry name" value="MFS_dom"/>
</dbReference>
<dbReference type="NCBIfam" id="TIGR00879">
    <property type="entry name" value="SP"/>
    <property type="match status" value="1"/>
</dbReference>
<proteinExistence type="inferred from homology"/>
<keyword evidence="11" id="KW-1185">Reference proteome</keyword>
<evidence type="ECO:0000256" key="8">
    <source>
        <dbReference type="SAM" id="Phobius"/>
    </source>
</evidence>
<evidence type="ECO:0000256" key="1">
    <source>
        <dbReference type="ARBA" id="ARBA00004141"/>
    </source>
</evidence>
<feature type="transmembrane region" description="Helical" evidence="8">
    <location>
        <begin position="326"/>
        <end position="346"/>
    </location>
</feature>
<sequence length="525" mass="57057">MKLPTFPKIYNTYFVAIIATVGGMLFGFDISSMSAIVATKQYIHFFDNPHGVRQGAIGSALAAGSVVGSIIAGPVSDKLGRRDSIMFACLWWLVGTAIQAGVNGFGMLMAGRLLNGVCVGITSSQVPVYLAEIAKKEKRGSIIVIQQLAIEWGIFIMFFIGYGCSFISGPASFRTAWALQLVPCVLLMIGLPFLPESPRWLAKVDRTEEAVTTLARIQAGGNVNDPLVVAEWEEITTVLAAERSAAPGWRKFVRNGMWRRTVAGFTVQAWQQLSGANVMTYYVVYVFQMASLSGNVLLVSSGIQYALFIVFTSVIFFYIDKTSRRGLLMYGAMGMAACHFVVGGVLSSGEYVPNGVDGNLNVLIRVTGGKAHTVIAFSYLLIIVYALTLAPVAWVYAAEVWSLETRATGMGISAVGNWLFNFALGLFVPPGFANITWKLFIVFGVLCVGAAIQVFFTYPETCGKTLEEIEEMFNKGGPRPWHTKPGDSKLDALIEEAREKHLELKDVEGGTMHHETVPVGSKVDV</sequence>
<reference evidence="11" key="1">
    <citation type="journal article" date="2014" name="Genome Announc.">
        <title>Draft genome sequence of the formaldehyde-resistant fungus Byssochlamys spectabilis No. 5 (anamorph Paecilomyces variotii No. 5) (NBRC109023).</title>
        <authorList>
            <person name="Oka T."/>
            <person name="Ekino K."/>
            <person name="Fukuda K."/>
            <person name="Nomura Y."/>
        </authorList>
    </citation>
    <scope>NUCLEOTIDE SEQUENCE [LARGE SCALE GENOMIC DNA]</scope>
    <source>
        <strain evidence="11">No. 5 / NBRC 109023</strain>
    </source>
</reference>
<dbReference type="PROSITE" id="PS50850">
    <property type="entry name" value="MFS"/>
    <property type="match status" value="1"/>
</dbReference>
<feature type="transmembrane region" description="Helical" evidence="8">
    <location>
        <begin position="177"/>
        <end position="194"/>
    </location>
</feature>
<keyword evidence="4 8" id="KW-0812">Transmembrane</keyword>
<dbReference type="OrthoDB" id="4142200at2759"/>
<dbReference type="Gene3D" id="1.20.1250.20">
    <property type="entry name" value="MFS general substrate transporter like domains"/>
    <property type="match status" value="1"/>
</dbReference>
<dbReference type="AlphaFoldDB" id="V5I3Y4"/>
<dbReference type="InParanoid" id="V5I3Y4"/>
<dbReference type="SUPFAM" id="SSF103473">
    <property type="entry name" value="MFS general substrate transporter"/>
    <property type="match status" value="1"/>
</dbReference>
<feature type="transmembrane region" description="Helical" evidence="8">
    <location>
        <begin position="12"/>
        <end position="36"/>
    </location>
</feature>
<dbReference type="GO" id="GO:0016020">
    <property type="term" value="C:membrane"/>
    <property type="evidence" value="ECO:0007669"/>
    <property type="project" value="UniProtKB-SubCell"/>
</dbReference>
<feature type="domain" description="Major facilitator superfamily (MFS) profile" evidence="9">
    <location>
        <begin position="15"/>
        <end position="462"/>
    </location>
</feature>
<dbReference type="EMBL" id="BAUL01000225">
    <property type="protein sequence ID" value="GAD97990.1"/>
    <property type="molecule type" value="Genomic_DNA"/>
</dbReference>
<feature type="transmembrane region" description="Helical" evidence="8">
    <location>
        <begin position="435"/>
        <end position="456"/>
    </location>
</feature>
<dbReference type="InterPro" id="IPR050360">
    <property type="entry name" value="MFS_Sugar_Transporters"/>
</dbReference>
<evidence type="ECO:0000313" key="11">
    <source>
        <dbReference type="Proteomes" id="UP000018001"/>
    </source>
</evidence>
<dbReference type="Pfam" id="PF00083">
    <property type="entry name" value="Sugar_tr"/>
    <property type="match status" value="1"/>
</dbReference>
<name>V5I3Y4_BYSSN</name>
<dbReference type="PANTHER" id="PTHR48022:SF47">
    <property type="entry name" value="MAJOR FACILITATOR SUPERFAMILY (MFS) PROFILE DOMAIN-CONTAINING PROTEIN"/>
    <property type="match status" value="1"/>
</dbReference>
<feature type="transmembrane region" description="Helical" evidence="8">
    <location>
        <begin position="261"/>
        <end position="284"/>
    </location>
</feature>
<evidence type="ECO:0000256" key="6">
    <source>
        <dbReference type="ARBA" id="ARBA00023136"/>
    </source>
</evidence>
<accession>V5I3Y4</accession>
<feature type="transmembrane region" description="Helical" evidence="8">
    <location>
        <begin position="85"/>
        <end position="107"/>
    </location>
</feature>
<dbReference type="eggNOG" id="KOG0254">
    <property type="taxonomic scope" value="Eukaryota"/>
</dbReference>